<evidence type="ECO:0000259" key="20">
    <source>
        <dbReference type="PROSITE" id="PS51383"/>
    </source>
</evidence>
<dbReference type="InterPro" id="IPR004443">
    <property type="entry name" value="YjeF_N_dom"/>
</dbReference>
<feature type="binding site" evidence="18">
    <location>
        <position position="165"/>
    </location>
    <ligand>
        <name>(6S)-NADPHX</name>
        <dbReference type="ChEBI" id="CHEBI:64076"/>
    </ligand>
</feature>
<keyword evidence="12 17" id="KW-0456">Lyase</keyword>
<keyword evidence="23" id="KW-1185">Reference proteome</keyword>
<feature type="binding site" evidence="17">
    <location>
        <position position="439"/>
    </location>
    <ligand>
        <name>(6S)-NADPHX</name>
        <dbReference type="ChEBI" id="CHEBI:64076"/>
    </ligand>
</feature>
<dbReference type="Gene3D" id="3.40.1190.20">
    <property type="match status" value="1"/>
</dbReference>
<keyword evidence="8 17" id="KW-0521">NADP</keyword>
<feature type="binding site" evidence="18">
    <location>
        <position position="132"/>
    </location>
    <ligand>
        <name>K(+)</name>
        <dbReference type="ChEBI" id="CHEBI:29103"/>
    </ligand>
</feature>
<evidence type="ECO:0000256" key="10">
    <source>
        <dbReference type="ARBA" id="ARBA00023027"/>
    </source>
</evidence>
<evidence type="ECO:0000313" key="23">
    <source>
        <dbReference type="Proteomes" id="UP001596215"/>
    </source>
</evidence>
<feature type="binding site" evidence="18">
    <location>
        <position position="168"/>
    </location>
    <ligand>
        <name>K(+)</name>
        <dbReference type="ChEBI" id="CHEBI:29103"/>
    </ligand>
</feature>
<evidence type="ECO:0000256" key="3">
    <source>
        <dbReference type="ARBA" id="ARBA00006001"/>
    </source>
</evidence>
<dbReference type="NCBIfam" id="NF007856">
    <property type="entry name" value="PRK10565.1"/>
    <property type="match status" value="1"/>
</dbReference>
<comment type="function">
    <text evidence="17">Catalyzes the dehydration of the S-form of NAD(P)HX at the expense of ADP, which is converted to AMP. Together with NAD(P)HX epimerase, which catalyzes the epimerization of the S- and R-forms, the enzyme allows the repair of both epimers of NAD(P)HX, a damaged form of NAD(P)H that is a result of enzymatic or heat-dependent hydration.</text>
</comment>
<feature type="binding site" evidence="17">
    <location>
        <position position="266"/>
    </location>
    <ligand>
        <name>(6S)-NADPHX</name>
        <dbReference type="ChEBI" id="CHEBI:64076"/>
    </ligand>
</feature>
<feature type="binding site" evidence="17">
    <location>
        <position position="438"/>
    </location>
    <ligand>
        <name>AMP</name>
        <dbReference type="ChEBI" id="CHEBI:456215"/>
    </ligand>
</feature>
<dbReference type="PROSITE" id="PS51385">
    <property type="entry name" value="YJEF_N"/>
    <property type="match status" value="1"/>
</dbReference>
<dbReference type="InterPro" id="IPR030677">
    <property type="entry name" value="Nnr"/>
</dbReference>
<evidence type="ECO:0000313" key="22">
    <source>
        <dbReference type="EMBL" id="MFC6361035.1"/>
    </source>
</evidence>
<dbReference type="RefSeq" id="WP_212707125.1">
    <property type="nucleotide sequence ID" value="NZ_BAAAFW010000050.1"/>
</dbReference>
<gene>
    <name evidence="22" type="primary">nnr</name>
    <name evidence="17" type="synonym">nnrD</name>
    <name evidence="18" type="synonym">nnrE</name>
    <name evidence="22" type="ORF">ACFP73_02805</name>
</gene>
<dbReference type="SUPFAM" id="SSF53613">
    <property type="entry name" value="Ribokinase-like"/>
    <property type="match status" value="1"/>
</dbReference>
<keyword evidence="9 18" id="KW-0630">Potassium</keyword>
<evidence type="ECO:0000256" key="16">
    <source>
        <dbReference type="ARBA" id="ARBA00049209"/>
    </source>
</evidence>
<evidence type="ECO:0000256" key="14">
    <source>
        <dbReference type="ARBA" id="ARBA00025153"/>
    </source>
</evidence>
<dbReference type="Pfam" id="PF03853">
    <property type="entry name" value="YjeF_N"/>
    <property type="match status" value="1"/>
</dbReference>
<sequence>MSVQDPCSPLLPEAVWPVAHFPRLEKYLCETEGISPYTLMERAGQAAFARACQLWPEARHWRVLCGGGNNGGDGYIIARLAKQAGYQVTLVACDWQNAPPEAHRAREKWLECGGKCTAADGEWPGDEDLIIDGLLGIGLNRAPQEPYCQLIRKTLQRSCPVLALDIPSGLMADTGAVPGEAIKATVTLSFIALKAGLLTGQAREYCGKILVDPLGPSLSEIYSEPPIRRKDTADLSGWILPRNATAHKGNNGRLLLAGGDEGTGGAIRLAAEAALRSGAGLVRVLTHPQHVTALLAARPELMVAAVSEQRLQESIDWADIVVTGPGLGQRDWGRRILAQVKKSKKDTLWDADALNLLAIDPDTRQNRILTPHPGEAARLLGTSVQVVESNRLQAAHKLVQRYGGVVVLKGAGTVIASESGATVIADVGNPGMASGGMGDVLSGIIAALAGQKLSLYDAACAGVVAHGGAADLVAREYGMRGMLASDLFYPLRRLVNPEMNLK</sequence>
<keyword evidence="11 18" id="KW-0413">Isomerase</keyword>
<reference evidence="23" key="1">
    <citation type="journal article" date="2019" name="Int. J. Syst. Evol. Microbiol.">
        <title>The Global Catalogue of Microorganisms (GCM) 10K type strain sequencing project: providing services to taxonomists for standard genome sequencing and annotation.</title>
        <authorList>
            <consortium name="The Broad Institute Genomics Platform"/>
            <consortium name="The Broad Institute Genome Sequencing Center for Infectious Disease"/>
            <person name="Wu L."/>
            <person name="Ma J."/>
        </authorList>
    </citation>
    <scope>NUCLEOTIDE SEQUENCE [LARGE SCALE GENOMIC DNA]</scope>
    <source>
        <strain evidence="23">CGMCC 4.1530</strain>
    </source>
</reference>
<comment type="catalytic activity">
    <reaction evidence="2 18 19">
        <text>(6R)-NADPHX = (6S)-NADPHX</text>
        <dbReference type="Rhea" id="RHEA:32227"/>
        <dbReference type="ChEBI" id="CHEBI:64076"/>
        <dbReference type="ChEBI" id="CHEBI:64077"/>
        <dbReference type="EC" id="5.1.99.6"/>
    </reaction>
</comment>
<dbReference type="CDD" id="cd01171">
    <property type="entry name" value="YXKO-related"/>
    <property type="match status" value="1"/>
</dbReference>
<keyword evidence="13" id="KW-0511">Multifunctional enzyme</keyword>
<evidence type="ECO:0000256" key="4">
    <source>
        <dbReference type="ARBA" id="ARBA00009524"/>
    </source>
</evidence>
<dbReference type="Proteomes" id="UP001596215">
    <property type="component" value="Unassembled WGS sequence"/>
</dbReference>
<evidence type="ECO:0000256" key="11">
    <source>
        <dbReference type="ARBA" id="ARBA00023235"/>
    </source>
</evidence>
<comment type="similarity">
    <text evidence="18">Belongs to the NnrE/AIBP family.</text>
</comment>
<accession>A0ABW1VMC2</accession>
<comment type="cofactor">
    <cofactor evidence="18 19">
        <name>K(+)</name>
        <dbReference type="ChEBI" id="CHEBI:29103"/>
    </cofactor>
    <text evidence="18 19">Binds 1 potassium ion per subunit.</text>
</comment>
<evidence type="ECO:0000256" key="17">
    <source>
        <dbReference type="HAMAP-Rule" id="MF_01965"/>
    </source>
</evidence>
<comment type="caution">
    <text evidence="22">The sequence shown here is derived from an EMBL/GenBank/DDBJ whole genome shotgun (WGS) entry which is preliminary data.</text>
</comment>
<comment type="similarity">
    <text evidence="4 19">In the C-terminal section; belongs to the NnrD/CARKD family.</text>
</comment>
<keyword evidence="10 17" id="KW-0520">NAD</keyword>
<feature type="binding site" evidence="17">
    <location>
        <begin position="409"/>
        <end position="413"/>
    </location>
    <ligand>
        <name>AMP</name>
        <dbReference type="ChEBI" id="CHEBI:456215"/>
    </ligand>
</feature>
<feature type="domain" description="YjeF C-terminal" evidence="20">
    <location>
        <begin position="231"/>
        <end position="498"/>
    </location>
</feature>
<dbReference type="InterPro" id="IPR000631">
    <property type="entry name" value="CARKD"/>
</dbReference>
<evidence type="ECO:0000256" key="2">
    <source>
        <dbReference type="ARBA" id="ARBA00000909"/>
    </source>
</evidence>
<protein>
    <recommendedName>
        <fullName evidence="19">Bifunctional NAD(P)H-hydrate repair enzyme</fullName>
    </recommendedName>
    <alternativeName>
        <fullName evidence="19">Nicotinamide nucleotide repair protein</fullName>
    </alternativeName>
    <domain>
        <recommendedName>
            <fullName evidence="19">ADP-dependent (S)-NAD(P)H-hydrate dehydratase</fullName>
            <ecNumber evidence="19">4.2.1.136</ecNumber>
        </recommendedName>
        <alternativeName>
            <fullName evidence="19">ADP-dependent NAD(P)HX dehydratase</fullName>
        </alternativeName>
    </domain>
    <domain>
        <recommendedName>
            <fullName evidence="19">NAD(P)H-hydrate epimerase</fullName>
            <ecNumber evidence="19">5.1.99.6</ecNumber>
        </recommendedName>
    </domain>
</protein>
<feature type="binding site" evidence="18">
    <location>
        <position position="147"/>
    </location>
    <ligand>
        <name>(6S)-NADPHX</name>
        <dbReference type="ChEBI" id="CHEBI:64076"/>
    </ligand>
</feature>
<name>A0ABW1VMC2_9GAMM</name>
<proteinExistence type="inferred from homology"/>
<evidence type="ECO:0000256" key="6">
    <source>
        <dbReference type="ARBA" id="ARBA00022741"/>
    </source>
</evidence>
<comment type="catalytic activity">
    <reaction evidence="16 17 19">
        <text>(6S)-NADPHX + ADP = AMP + phosphate + NADPH + H(+)</text>
        <dbReference type="Rhea" id="RHEA:32235"/>
        <dbReference type="ChEBI" id="CHEBI:15378"/>
        <dbReference type="ChEBI" id="CHEBI:43474"/>
        <dbReference type="ChEBI" id="CHEBI:57783"/>
        <dbReference type="ChEBI" id="CHEBI:64076"/>
        <dbReference type="ChEBI" id="CHEBI:456215"/>
        <dbReference type="ChEBI" id="CHEBI:456216"/>
        <dbReference type="EC" id="4.2.1.136"/>
    </reaction>
</comment>
<dbReference type="GO" id="GO:0052855">
    <property type="term" value="F:ADP-dependent NAD(P)H-hydrate dehydratase activity"/>
    <property type="evidence" value="ECO:0007669"/>
    <property type="project" value="UniProtKB-EC"/>
</dbReference>
<dbReference type="PROSITE" id="PS01050">
    <property type="entry name" value="YJEF_C_2"/>
    <property type="match status" value="1"/>
</dbReference>
<evidence type="ECO:0000256" key="9">
    <source>
        <dbReference type="ARBA" id="ARBA00022958"/>
    </source>
</evidence>
<feature type="binding site" evidence="18">
    <location>
        <begin position="136"/>
        <end position="142"/>
    </location>
    <ligand>
        <name>(6S)-NADPHX</name>
        <dbReference type="ChEBI" id="CHEBI:64076"/>
    </ligand>
</feature>
<evidence type="ECO:0000256" key="7">
    <source>
        <dbReference type="ARBA" id="ARBA00022840"/>
    </source>
</evidence>
<feature type="binding site" evidence="17">
    <location>
        <position position="326"/>
    </location>
    <ligand>
        <name>(6S)-NADPHX</name>
        <dbReference type="ChEBI" id="CHEBI:64076"/>
    </ligand>
</feature>
<evidence type="ECO:0000256" key="12">
    <source>
        <dbReference type="ARBA" id="ARBA00023239"/>
    </source>
</evidence>
<dbReference type="Pfam" id="PF01256">
    <property type="entry name" value="Carb_kinase"/>
    <property type="match status" value="1"/>
</dbReference>
<dbReference type="EMBL" id="JBHSUC010000002">
    <property type="protein sequence ID" value="MFC6361035.1"/>
    <property type="molecule type" value="Genomic_DNA"/>
</dbReference>
<dbReference type="HAMAP" id="MF_01966">
    <property type="entry name" value="NADHX_epimerase"/>
    <property type="match status" value="1"/>
</dbReference>
<evidence type="ECO:0000256" key="1">
    <source>
        <dbReference type="ARBA" id="ARBA00000013"/>
    </source>
</evidence>
<dbReference type="NCBIfam" id="TIGR00197">
    <property type="entry name" value="yjeF_nterm"/>
    <property type="match status" value="1"/>
</dbReference>
<comment type="cofactor">
    <cofactor evidence="17">
        <name>Mg(2+)</name>
        <dbReference type="ChEBI" id="CHEBI:18420"/>
    </cofactor>
</comment>
<dbReference type="EC" id="4.2.1.136" evidence="19"/>
<dbReference type="HAMAP" id="MF_01965">
    <property type="entry name" value="NADHX_dehydratase"/>
    <property type="match status" value="1"/>
</dbReference>
<feature type="binding site" evidence="18">
    <location>
        <begin position="69"/>
        <end position="73"/>
    </location>
    <ligand>
        <name>(6S)-NADPHX</name>
        <dbReference type="ChEBI" id="CHEBI:64076"/>
    </ligand>
</feature>
<evidence type="ECO:0000259" key="21">
    <source>
        <dbReference type="PROSITE" id="PS51385"/>
    </source>
</evidence>
<keyword evidence="5 18" id="KW-0479">Metal-binding</keyword>
<dbReference type="PIRSF" id="PIRSF017184">
    <property type="entry name" value="Nnr"/>
    <property type="match status" value="1"/>
</dbReference>
<dbReference type="EC" id="5.1.99.6" evidence="19"/>
<evidence type="ECO:0000256" key="5">
    <source>
        <dbReference type="ARBA" id="ARBA00022723"/>
    </source>
</evidence>
<comment type="similarity">
    <text evidence="3 19">In the N-terminal section; belongs to the NnrE/AIBP family.</text>
</comment>
<comment type="function">
    <text evidence="18">Catalyzes the epimerization of the S- and R-forms of NAD(P)HX, a damaged form of NAD(P)H that is a result of enzymatic or heat-dependent hydration. This is a prerequisite for the S-specific NAD(P)H-hydrate dehydratase to allow the repair of both epimers of NAD(P)HX.</text>
</comment>
<comment type="similarity">
    <text evidence="17">Belongs to the NnrD/CARKD family.</text>
</comment>
<comment type="subunit">
    <text evidence="17">Homotetramer.</text>
</comment>
<feature type="binding site" evidence="18">
    <location>
        <position position="70"/>
    </location>
    <ligand>
        <name>K(+)</name>
        <dbReference type="ChEBI" id="CHEBI:29103"/>
    </ligand>
</feature>
<keyword evidence="7 17" id="KW-0067">ATP-binding</keyword>
<dbReference type="InterPro" id="IPR029056">
    <property type="entry name" value="Ribokinase-like"/>
</dbReference>
<dbReference type="PROSITE" id="PS51383">
    <property type="entry name" value="YJEF_C_3"/>
    <property type="match status" value="1"/>
</dbReference>
<evidence type="ECO:0000256" key="13">
    <source>
        <dbReference type="ARBA" id="ARBA00023268"/>
    </source>
</evidence>
<dbReference type="Gene3D" id="3.40.50.10260">
    <property type="entry name" value="YjeF N-terminal domain"/>
    <property type="match status" value="1"/>
</dbReference>
<evidence type="ECO:0000256" key="8">
    <source>
        <dbReference type="ARBA" id="ARBA00022857"/>
    </source>
</evidence>
<evidence type="ECO:0000256" key="19">
    <source>
        <dbReference type="PIRNR" id="PIRNR017184"/>
    </source>
</evidence>
<dbReference type="GO" id="GO:0052856">
    <property type="term" value="F:NAD(P)HX epimerase activity"/>
    <property type="evidence" value="ECO:0007669"/>
    <property type="project" value="UniProtKB-EC"/>
</dbReference>
<dbReference type="NCBIfam" id="TIGR00196">
    <property type="entry name" value="yjeF_cterm"/>
    <property type="match status" value="1"/>
</dbReference>
<dbReference type="SUPFAM" id="SSF64153">
    <property type="entry name" value="YjeF N-terminal domain-like"/>
    <property type="match status" value="1"/>
</dbReference>
<feature type="binding site" evidence="17">
    <location>
        <position position="372"/>
    </location>
    <ligand>
        <name>(6S)-NADPHX</name>
        <dbReference type="ChEBI" id="CHEBI:64076"/>
    </ligand>
</feature>
<dbReference type="PANTHER" id="PTHR12592">
    <property type="entry name" value="ATP-DEPENDENT (S)-NAD(P)H-HYDRATE DEHYDRATASE FAMILY MEMBER"/>
    <property type="match status" value="1"/>
</dbReference>
<dbReference type="InterPro" id="IPR036652">
    <property type="entry name" value="YjeF_N_dom_sf"/>
</dbReference>
<dbReference type="InterPro" id="IPR017953">
    <property type="entry name" value="Carbohydrate_kinase_pred_CS"/>
</dbReference>
<comment type="function">
    <text evidence="14 19">Bifunctional enzyme that catalyzes the epimerization of the S- and R-forms of NAD(P)HX and the dehydration of the S-form of NAD(P)HX at the expense of ADP, which is converted to AMP. This allows the repair of both epimers of NAD(P)HX, a damaged form of NAD(P)H that is a result of enzymatic or heat-dependent hydration.</text>
</comment>
<dbReference type="PANTHER" id="PTHR12592:SF0">
    <property type="entry name" value="ATP-DEPENDENT (S)-NAD(P)H-HYDRATE DEHYDRATASE"/>
    <property type="match status" value="1"/>
</dbReference>
<comment type="catalytic activity">
    <reaction evidence="1 18 19">
        <text>(6R)-NADHX = (6S)-NADHX</text>
        <dbReference type="Rhea" id="RHEA:32215"/>
        <dbReference type="ChEBI" id="CHEBI:64074"/>
        <dbReference type="ChEBI" id="CHEBI:64075"/>
        <dbReference type="EC" id="5.1.99.6"/>
    </reaction>
</comment>
<evidence type="ECO:0000256" key="18">
    <source>
        <dbReference type="HAMAP-Rule" id="MF_01966"/>
    </source>
</evidence>
<organism evidence="22 23">
    <name type="scientific">Tatumella punctata</name>
    <dbReference type="NCBI Taxonomy" id="399969"/>
    <lineage>
        <taxon>Bacteria</taxon>
        <taxon>Pseudomonadati</taxon>
        <taxon>Pseudomonadota</taxon>
        <taxon>Gammaproteobacteria</taxon>
        <taxon>Enterobacterales</taxon>
        <taxon>Erwiniaceae</taxon>
        <taxon>Tatumella</taxon>
    </lineage>
</organism>
<evidence type="ECO:0000256" key="15">
    <source>
        <dbReference type="ARBA" id="ARBA00048238"/>
    </source>
</evidence>
<keyword evidence="6 17" id="KW-0547">Nucleotide-binding</keyword>
<feature type="domain" description="YjeF N-terminal" evidence="21">
    <location>
        <begin position="21"/>
        <end position="222"/>
    </location>
</feature>
<comment type="catalytic activity">
    <reaction evidence="15 17 19">
        <text>(6S)-NADHX + ADP = AMP + phosphate + NADH + H(+)</text>
        <dbReference type="Rhea" id="RHEA:32223"/>
        <dbReference type="ChEBI" id="CHEBI:15378"/>
        <dbReference type="ChEBI" id="CHEBI:43474"/>
        <dbReference type="ChEBI" id="CHEBI:57945"/>
        <dbReference type="ChEBI" id="CHEBI:64074"/>
        <dbReference type="ChEBI" id="CHEBI:456215"/>
        <dbReference type="ChEBI" id="CHEBI:456216"/>
        <dbReference type="EC" id="4.2.1.136"/>
    </reaction>
</comment>